<reference evidence="16 17" key="1">
    <citation type="submission" date="2016-03" db="EMBL/GenBank/DDBJ databases">
        <title>Choanephora cucurbitarum.</title>
        <authorList>
            <person name="Min B."/>
            <person name="Park H."/>
            <person name="Park J.-H."/>
            <person name="Shin H.-D."/>
            <person name="Choi I.-G."/>
        </authorList>
    </citation>
    <scope>NUCLEOTIDE SEQUENCE [LARGE SCALE GENOMIC DNA]</scope>
    <source>
        <strain evidence="16 17">KUS-F28377</strain>
    </source>
</reference>
<gene>
    <name evidence="16" type="primary">ADK1_1</name>
    <name evidence="16" type="ORF">A0J61_07187</name>
</gene>
<dbReference type="InterPro" id="IPR002173">
    <property type="entry name" value="Carboh/pur_kinase_PfkB_CS"/>
</dbReference>
<dbReference type="InParanoid" id="A0A1C7N803"/>
<dbReference type="UniPathway" id="UPA00588">
    <property type="reaction ID" value="UER00659"/>
</dbReference>
<keyword evidence="6 14" id="KW-0660">Purine salvage</keyword>
<feature type="active site" description="Proton acceptor" evidence="13">
    <location>
        <position position="294"/>
    </location>
</feature>
<dbReference type="GO" id="GO:0005524">
    <property type="term" value="F:ATP binding"/>
    <property type="evidence" value="ECO:0007669"/>
    <property type="project" value="UniProtKB-UniRule"/>
</dbReference>
<evidence type="ECO:0000256" key="7">
    <source>
        <dbReference type="ARBA" id="ARBA00022741"/>
    </source>
</evidence>
<accession>A0A1C7N803</accession>
<dbReference type="InterPro" id="IPR011611">
    <property type="entry name" value="PfkB_dom"/>
</dbReference>
<dbReference type="EMBL" id="LUGH01000472">
    <property type="protein sequence ID" value="OBZ84766.1"/>
    <property type="molecule type" value="Genomic_DNA"/>
</dbReference>
<dbReference type="Gene3D" id="3.30.1110.10">
    <property type="match status" value="1"/>
</dbReference>
<sequence length="345" mass="37581">MPYTLLAMENPLLDIQCKPSQDLLEKYSLKANDAILADATHQPLYKEIVDNYEVAYVAGGAAQNTARGAQFFLPPNSTAYMGCVSDDKFGQIMGEAAKADGLYTNYEITHDAPTGTCAVLITGNNRSLVANLAAAEKFQASFLQKPENWKLVEEAKYYYMGSFFVTHDGGYQSALLVSQHAAENNKTFALNLSAPFLSQFFKERLDSVIKNTDILFGNEDEARTYSKVAGWNTDDVQEIAKKLSQLEKGNSKPRLVVITQGADATVTACGEESHVYPVIKVDGSEIVDTNGAGDAFCGGFMGLYAQGVTDAARCVQAGHYLANIVIKRVGPTYPPMEERTNIPSF</sequence>
<dbReference type="PANTHER" id="PTHR45769">
    <property type="entry name" value="ADENOSINE KINASE"/>
    <property type="match status" value="1"/>
</dbReference>
<evidence type="ECO:0000256" key="4">
    <source>
        <dbReference type="ARBA" id="ARBA00012119"/>
    </source>
</evidence>
<keyword evidence="17" id="KW-1185">Reference proteome</keyword>
<dbReference type="OrthoDB" id="432447at2759"/>
<dbReference type="InterPro" id="IPR029056">
    <property type="entry name" value="Ribokinase-like"/>
</dbReference>
<keyword evidence="10 14" id="KW-0460">Magnesium</keyword>
<comment type="caution">
    <text evidence="16">The sequence shown here is derived from an EMBL/GenBank/DDBJ whole genome shotgun (WGS) entry which is preliminary data.</text>
</comment>
<name>A0A1C7N803_9FUNG</name>
<comment type="function">
    <text evidence="14">ATP dependent phosphorylation of adenosine and other related nucleoside analogs to monophosphate derivatives.</text>
</comment>
<keyword evidence="5 14" id="KW-0808">Transferase</keyword>
<evidence type="ECO:0000256" key="2">
    <source>
        <dbReference type="ARBA" id="ARBA00004801"/>
    </source>
</evidence>
<comment type="cofactor">
    <cofactor evidence="1 14">
        <name>Mg(2+)</name>
        <dbReference type="ChEBI" id="CHEBI:18420"/>
    </cofactor>
</comment>
<dbReference type="GO" id="GO:0044209">
    <property type="term" value="P:AMP salvage"/>
    <property type="evidence" value="ECO:0007669"/>
    <property type="project" value="UniProtKB-UniRule"/>
</dbReference>
<evidence type="ECO:0000256" key="3">
    <source>
        <dbReference type="ARBA" id="ARBA00010688"/>
    </source>
</evidence>
<dbReference type="STRING" id="101091.A0A1C7N803"/>
<comment type="similarity">
    <text evidence="3 14">Belongs to the carbohydrate kinase PfkB family.</text>
</comment>
<evidence type="ECO:0000256" key="12">
    <source>
        <dbReference type="ARBA" id="ARBA00068771"/>
    </source>
</evidence>
<dbReference type="Gene3D" id="3.40.1190.20">
    <property type="match status" value="1"/>
</dbReference>
<dbReference type="EC" id="2.7.1.20" evidence="4 14"/>
<dbReference type="InterPro" id="IPR001805">
    <property type="entry name" value="Adenokinase"/>
</dbReference>
<dbReference type="PROSITE" id="PS00584">
    <property type="entry name" value="PFKB_KINASES_2"/>
    <property type="match status" value="1"/>
</dbReference>
<comment type="pathway">
    <text evidence="2 14">Purine metabolism; AMP biosynthesis via salvage pathway; AMP from adenosine: step 1/1.</text>
</comment>
<evidence type="ECO:0000256" key="11">
    <source>
        <dbReference type="ARBA" id="ARBA00051362"/>
    </source>
</evidence>
<organism evidence="16 17">
    <name type="scientific">Choanephora cucurbitarum</name>
    <dbReference type="NCBI Taxonomy" id="101091"/>
    <lineage>
        <taxon>Eukaryota</taxon>
        <taxon>Fungi</taxon>
        <taxon>Fungi incertae sedis</taxon>
        <taxon>Mucoromycota</taxon>
        <taxon>Mucoromycotina</taxon>
        <taxon>Mucoromycetes</taxon>
        <taxon>Mucorales</taxon>
        <taxon>Mucorineae</taxon>
        <taxon>Choanephoraceae</taxon>
        <taxon>Choanephoroideae</taxon>
        <taxon>Choanephora</taxon>
    </lineage>
</organism>
<evidence type="ECO:0000256" key="1">
    <source>
        <dbReference type="ARBA" id="ARBA00001946"/>
    </source>
</evidence>
<evidence type="ECO:0000313" key="16">
    <source>
        <dbReference type="EMBL" id="OBZ84766.1"/>
    </source>
</evidence>
<proteinExistence type="inferred from homology"/>
<feature type="domain" description="Carbohydrate kinase PfkB" evidence="15">
    <location>
        <begin position="23"/>
        <end position="334"/>
    </location>
</feature>
<evidence type="ECO:0000256" key="13">
    <source>
        <dbReference type="PIRSR" id="PIRSR601805-1"/>
    </source>
</evidence>
<evidence type="ECO:0000256" key="14">
    <source>
        <dbReference type="RuleBase" id="RU368116"/>
    </source>
</evidence>
<dbReference type="GO" id="GO:0006144">
    <property type="term" value="P:purine nucleobase metabolic process"/>
    <property type="evidence" value="ECO:0007669"/>
    <property type="project" value="EnsemblFungi"/>
</dbReference>
<evidence type="ECO:0000313" key="17">
    <source>
        <dbReference type="Proteomes" id="UP000093000"/>
    </source>
</evidence>
<evidence type="ECO:0000256" key="10">
    <source>
        <dbReference type="ARBA" id="ARBA00022842"/>
    </source>
</evidence>
<dbReference type="CDD" id="cd01168">
    <property type="entry name" value="adenosine_kinase"/>
    <property type="match status" value="1"/>
</dbReference>
<dbReference type="PANTHER" id="PTHR45769:SF3">
    <property type="entry name" value="ADENOSINE KINASE"/>
    <property type="match status" value="1"/>
</dbReference>
<protein>
    <recommendedName>
        <fullName evidence="12 14">Adenosine kinase</fullName>
        <shortName evidence="14">AK</shortName>
        <ecNumber evidence="4 14">2.7.1.20</ecNumber>
    </recommendedName>
    <alternativeName>
        <fullName evidence="14">Adenosine 5'-phosphotransferase</fullName>
    </alternativeName>
</protein>
<dbReference type="GO" id="GO:0005634">
    <property type="term" value="C:nucleus"/>
    <property type="evidence" value="ECO:0007669"/>
    <property type="project" value="TreeGrafter"/>
</dbReference>
<dbReference type="Pfam" id="PF00294">
    <property type="entry name" value="PfkB"/>
    <property type="match status" value="1"/>
</dbReference>
<evidence type="ECO:0000256" key="6">
    <source>
        <dbReference type="ARBA" id="ARBA00022726"/>
    </source>
</evidence>
<evidence type="ECO:0000259" key="15">
    <source>
        <dbReference type="Pfam" id="PF00294"/>
    </source>
</evidence>
<evidence type="ECO:0000256" key="8">
    <source>
        <dbReference type="ARBA" id="ARBA00022777"/>
    </source>
</evidence>
<dbReference type="FunCoup" id="A0A1C7N803">
    <property type="interactions" value="554"/>
</dbReference>
<keyword evidence="7 14" id="KW-0547">Nucleotide-binding</keyword>
<keyword evidence="9 14" id="KW-0067">ATP-binding</keyword>
<keyword evidence="8 14" id="KW-0418">Kinase</keyword>
<evidence type="ECO:0000256" key="9">
    <source>
        <dbReference type="ARBA" id="ARBA00022840"/>
    </source>
</evidence>
<dbReference type="Proteomes" id="UP000093000">
    <property type="component" value="Unassembled WGS sequence"/>
</dbReference>
<dbReference type="FunFam" id="3.40.1190.20:FF:000076">
    <property type="entry name" value="Adenosine kinase"/>
    <property type="match status" value="1"/>
</dbReference>
<dbReference type="AlphaFoldDB" id="A0A1C7N803"/>
<comment type="catalytic activity">
    <reaction evidence="11 14">
        <text>adenosine + ATP = AMP + ADP + H(+)</text>
        <dbReference type="Rhea" id="RHEA:20824"/>
        <dbReference type="ChEBI" id="CHEBI:15378"/>
        <dbReference type="ChEBI" id="CHEBI:16335"/>
        <dbReference type="ChEBI" id="CHEBI:30616"/>
        <dbReference type="ChEBI" id="CHEBI:456215"/>
        <dbReference type="ChEBI" id="CHEBI:456216"/>
        <dbReference type="EC" id="2.7.1.20"/>
    </reaction>
</comment>
<evidence type="ECO:0000256" key="5">
    <source>
        <dbReference type="ARBA" id="ARBA00022679"/>
    </source>
</evidence>
<dbReference type="GO" id="GO:0006166">
    <property type="term" value="P:purine ribonucleoside salvage"/>
    <property type="evidence" value="ECO:0007669"/>
    <property type="project" value="UniProtKB-KW"/>
</dbReference>
<dbReference type="GO" id="GO:0004001">
    <property type="term" value="F:adenosine kinase activity"/>
    <property type="evidence" value="ECO:0007669"/>
    <property type="project" value="UniProtKB-UniRule"/>
</dbReference>
<dbReference type="SUPFAM" id="SSF53613">
    <property type="entry name" value="Ribokinase-like"/>
    <property type="match status" value="1"/>
</dbReference>
<dbReference type="GO" id="GO:0005829">
    <property type="term" value="C:cytosol"/>
    <property type="evidence" value="ECO:0007669"/>
    <property type="project" value="TreeGrafter"/>
</dbReference>
<dbReference type="PRINTS" id="PR00989">
    <property type="entry name" value="ADENOKINASE"/>
</dbReference>